<dbReference type="Pfam" id="PF00874">
    <property type="entry name" value="PRD"/>
    <property type="match status" value="1"/>
</dbReference>
<keyword evidence="2" id="KW-0677">Repeat</keyword>
<feature type="domain" description="PTS EIIA type-2" evidence="3">
    <location>
        <begin position="468"/>
        <end position="615"/>
    </location>
</feature>
<gene>
    <name evidence="5" type="ORF">CBF27_10595</name>
</gene>
<keyword evidence="1" id="KW-0808">Transferase</keyword>
<dbReference type="InterPro" id="IPR036388">
    <property type="entry name" value="WH-like_DNA-bd_sf"/>
</dbReference>
<dbReference type="InterPro" id="IPR036634">
    <property type="entry name" value="PRD_sf"/>
</dbReference>
<dbReference type="Gene3D" id="1.10.10.10">
    <property type="entry name" value="Winged helix-like DNA-binding domain superfamily/Winged helix DNA-binding domain"/>
    <property type="match status" value="2"/>
</dbReference>
<evidence type="ECO:0000259" key="3">
    <source>
        <dbReference type="PROSITE" id="PS51094"/>
    </source>
</evidence>
<evidence type="ECO:0000313" key="6">
    <source>
        <dbReference type="Proteomes" id="UP000286773"/>
    </source>
</evidence>
<reference evidence="5 6" key="1">
    <citation type="submission" date="2017-05" db="EMBL/GenBank/DDBJ databases">
        <title>Vagococcus spp. assemblies.</title>
        <authorList>
            <person name="Gulvik C.A."/>
        </authorList>
    </citation>
    <scope>NUCLEOTIDE SEQUENCE [LARGE SCALE GENOMIC DNA]</scope>
    <source>
        <strain evidence="5 6">LMG 24798</strain>
    </source>
</reference>
<accession>A0A430AR78</accession>
<dbReference type="InterPro" id="IPR016152">
    <property type="entry name" value="PTrfase/Anion_transptr"/>
</dbReference>
<protein>
    <submittedName>
        <fullName evidence="5">Uncharacterized protein</fullName>
    </submittedName>
</protein>
<dbReference type="InterPro" id="IPR011608">
    <property type="entry name" value="PRD"/>
</dbReference>
<dbReference type="SUPFAM" id="SSF52794">
    <property type="entry name" value="PTS system IIB component-like"/>
    <property type="match status" value="1"/>
</dbReference>
<evidence type="ECO:0000259" key="4">
    <source>
        <dbReference type="PROSITE" id="PS51372"/>
    </source>
</evidence>
<dbReference type="PANTHER" id="PTHR30185">
    <property type="entry name" value="CRYPTIC BETA-GLUCOSIDE BGL OPERON ANTITERMINATOR"/>
    <property type="match status" value="1"/>
</dbReference>
<evidence type="ECO:0000256" key="2">
    <source>
        <dbReference type="ARBA" id="ARBA00022737"/>
    </source>
</evidence>
<dbReference type="SUPFAM" id="SSF46785">
    <property type="entry name" value="Winged helix' DNA-binding domain"/>
    <property type="match status" value="1"/>
</dbReference>
<dbReference type="Proteomes" id="UP000286773">
    <property type="component" value="Unassembled WGS sequence"/>
</dbReference>
<dbReference type="OrthoDB" id="95158at2"/>
<sequence>MAIVNRWYQILNLLVLHDTLSTDQMKEIIHVSDQTLKKDIRLLNEQIQGYAHINEVNKSYQLVIDKYDSFFDIMEGSLKGESDFNSSNKRAAYILKRLIESDTYVLIDDLSDEVGVSRSTVNKDLKEVKRISNTYSVDVVGTPNKGLILEGNELELRLIYLNHVIDYFPEKQLPQAVTDLIEAYCEEQLLEKTICAKWKKVVCITLNRILSGRPMTREIQHYTNYQLETEAFLSFICELETGQRLSLGQYDIDFISFPLNISNTGTVEKQYINESFVRSLFDAMMVKVREVALLEIDEEKLYQNLYFHLSYLLNRLIFHFETYDYFYGEIEKNYPFAYELAKVAMRELCRKIERQPTAVETSYLAVYFELSLREQESKQEKEIAIVCNTGKGTATLIHQQIQTVLGPDIRIAQYTESEYEKQDMDRYFAIFTTIPLKNIKEGTPVIRLTNLFNDEWLQMEWQRVRKSRQLDFSSVVFRVAHLTPEKSYELHLTSMVSELEEAQLVDENFGKRIFYRETQQTTVFSNGVAFPHALNEAHQEIVFFLGILPDTLQTPDGDIQLIFLVGIPNQMSDGVEAELLNLYNSMLKIASDSRLRHMLKRIGTGRELMDWMKEEVL</sequence>
<dbReference type="RefSeq" id="WP_126814284.1">
    <property type="nucleotide sequence ID" value="NZ_NGKC01000012.1"/>
</dbReference>
<feature type="domain" description="PRD" evidence="4">
    <location>
        <begin position="272"/>
        <end position="378"/>
    </location>
</feature>
<dbReference type="AlphaFoldDB" id="A0A430AR78"/>
<dbReference type="PANTHER" id="PTHR30185:SF13">
    <property type="entry name" value="LICABCH OPERON REGULATOR-RELATED"/>
    <property type="match status" value="1"/>
</dbReference>
<dbReference type="InterPro" id="IPR036095">
    <property type="entry name" value="PTS_EIIB-like_sf"/>
</dbReference>
<evidence type="ECO:0000313" key="5">
    <source>
        <dbReference type="EMBL" id="RSU10454.1"/>
    </source>
</evidence>
<dbReference type="PROSITE" id="PS51372">
    <property type="entry name" value="PRD_2"/>
    <property type="match status" value="1"/>
</dbReference>
<dbReference type="Gene3D" id="3.40.50.2300">
    <property type="match status" value="1"/>
</dbReference>
<evidence type="ECO:0000256" key="1">
    <source>
        <dbReference type="ARBA" id="ARBA00022679"/>
    </source>
</evidence>
<dbReference type="PROSITE" id="PS51094">
    <property type="entry name" value="PTS_EIIA_TYPE_2"/>
    <property type="match status" value="1"/>
</dbReference>
<dbReference type="InterPro" id="IPR050661">
    <property type="entry name" value="BglG_antiterminators"/>
</dbReference>
<dbReference type="Pfam" id="PF08279">
    <property type="entry name" value="HTH_11"/>
    <property type="match status" value="1"/>
</dbReference>
<dbReference type="SUPFAM" id="SSF63520">
    <property type="entry name" value="PTS-regulatory domain, PRD"/>
    <property type="match status" value="1"/>
</dbReference>
<dbReference type="SUPFAM" id="SSF55804">
    <property type="entry name" value="Phoshotransferase/anion transport protein"/>
    <property type="match status" value="1"/>
</dbReference>
<organism evidence="5 6">
    <name type="scientific">Vagococcus acidifermentans</name>
    <dbReference type="NCBI Taxonomy" id="564710"/>
    <lineage>
        <taxon>Bacteria</taxon>
        <taxon>Bacillati</taxon>
        <taxon>Bacillota</taxon>
        <taxon>Bacilli</taxon>
        <taxon>Lactobacillales</taxon>
        <taxon>Enterococcaceae</taxon>
        <taxon>Vagococcus</taxon>
    </lineage>
</organism>
<dbReference type="Gene3D" id="3.40.930.10">
    <property type="entry name" value="Mannitol-specific EII, Chain A"/>
    <property type="match status" value="1"/>
</dbReference>
<dbReference type="InterPro" id="IPR013196">
    <property type="entry name" value="HTH_11"/>
</dbReference>
<dbReference type="GO" id="GO:0006355">
    <property type="term" value="P:regulation of DNA-templated transcription"/>
    <property type="evidence" value="ECO:0007669"/>
    <property type="project" value="InterPro"/>
</dbReference>
<name>A0A430AR78_9ENTE</name>
<keyword evidence="6" id="KW-1185">Reference proteome</keyword>
<dbReference type="InterPro" id="IPR002178">
    <property type="entry name" value="PTS_EIIA_type-2_dom"/>
</dbReference>
<dbReference type="EMBL" id="NGKC01000012">
    <property type="protein sequence ID" value="RSU10454.1"/>
    <property type="molecule type" value="Genomic_DNA"/>
</dbReference>
<dbReference type="GO" id="GO:0009401">
    <property type="term" value="P:phosphoenolpyruvate-dependent sugar phosphotransferase system"/>
    <property type="evidence" value="ECO:0007669"/>
    <property type="project" value="InterPro"/>
</dbReference>
<dbReference type="InterPro" id="IPR036390">
    <property type="entry name" value="WH_DNA-bd_sf"/>
</dbReference>
<proteinExistence type="predicted"/>
<comment type="caution">
    <text evidence="5">The sequence shown here is derived from an EMBL/GenBank/DDBJ whole genome shotgun (WGS) entry which is preliminary data.</text>
</comment>
<dbReference type="GO" id="GO:0008982">
    <property type="term" value="F:protein-N(PI)-phosphohistidine-sugar phosphotransferase activity"/>
    <property type="evidence" value="ECO:0007669"/>
    <property type="project" value="InterPro"/>
</dbReference>
<dbReference type="Pfam" id="PF00359">
    <property type="entry name" value="PTS_EIIA_2"/>
    <property type="match status" value="1"/>
</dbReference>
<dbReference type="Gene3D" id="1.10.1790.10">
    <property type="entry name" value="PRD domain"/>
    <property type="match status" value="1"/>
</dbReference>
<dbReference type="CDD" id="cd05568">
    <property type="entry name" value="PTS_IIB_bgl_like"/>
    <property type="match status" value="1"/>
</dbReference>